<evidence type="ECO:0000256" key="5">
    <source>
        <dbReference type="ARBA" id="ARBA00022842"/>
    </source>
</evidence>
<dbReference type="AlphaFoldDB" id="A0A7U7GDN8"/>
<dbReference type="Proteomes" id="UP000019184">
    <property type="component" value="Unassembled WGS sequence"/>
</dbReference>
<dbReference type="GO" id="GO:0051607">
    <property type="term" value="P:defense response to virus"/>
    <property type="evidence" value="ECO:0007669"/>
    <property type="project" value="UniProtKB-UniRule"/>
</dbReference>
<dbReference type="GO" id="GO:0046872">
    <property type="term" value="F:metal ion binding"/>
    <property type="evidence" value="ECO:0007669"/>
    <property type="project" value="UniProtKB-UniRule"/>
</dbReference>
<comment type="function">
    <text evidence="10">CRISPR (clustered regularly interspaced short palindromic repeat), is an adaptive immune system that provides protection against mobile genetic elements (viruses, transposable elements and conjugative plasmids). CRISPR clusters contain spacers, sequences complementary to antecedent mobile elements, and target invading nucleic acids. CRISPR clusters are transcribed and processed into CRISPR RNA (crRNA). Acts as a dsDNA endonuclease. Involved in the integration of spacer DNA into the CRISPR cassette.</text>
</comment>
<gene>
    <name evidence="10" type="primary">cas1</name>
    <name evidence="11" type="ORF">BN874_460109</name>
</gene>
<comment type="similarity">
    <text evidence="10">Belongs to the CRISPR-associated endonuclease Cas1 family.</text>
</comment>
<keyword evidence="2 10" id="KW-0479">Metal-binding</keyword>
<evidence type="ECO:0000256" key="1">
    <source>
        <dbReference type="ARBA" id="ARBA00022722"/>
    </source>
</evidence>
<dbReference type="InterPro" id="IPR002729">
    <property type="entry name" value="CRISPR-assoc_Cas1"/>
</dbReference>
<evidence type="ECO:0000256" key="10">
    <source>
        <dbReference type="HAMAP-Rule" id="MF_01470"/>
    </source>
</evidence>
<dbReference type="PANTHER" id="PTHR34353">
    <property type="entry name" value="CRISPR-ASSOCIATED ENDONUCLEASE CAS1 1"/>
    <property type="match status" value="1"/>
</dbReference>
<keyword evidence="6 10" id="KW-0051">Antiviral defense</keyword>
<dbReference type="EC" id="3.1.-.-" evidence="10"/>
<keyword evidence="3 10" id="KW-0255">Endonuclease</keyword>
<feature type="binding site" evidence="10">
    <location>
        <position position="243"/>
    </location>
    <ligand>
        <name>Mn(2+)</name>
        <dbReference type="ChEBI" id="CHEBI:29035"/>
    </ligand>
</feature>
<keyword evidence="8 10" id="KW-0464">Manganese</keyword>
<keyword evidence="1 10" id="KW-0540">Nuclease</keyword>
<reference evidence="11 12" key="1">
    <citation type="journal article" date="2014" name="ISME J.">
        <title>Candidatus Competibacter-lineage genomes retrieved from metagenomes reveal functional metabolic diversity.</title>
        <authorList>
            <person name="McIlroy S.J."/>
            <person name="Albertsen M."/>
            <person name="Andresen E.K."/>
            <person name="Saunders A.M."/>
            <person name="Kristiansen R."/>
            <person name="Stokholm-Bjerregaard M."/>
            <person name="Nielsen K.L."/>
            <person name="Nielsen P.H."/>
        </authorList>
    </citation>
    <scope>NUCLEOTIDE SEQUENCE [LARGE SCALE GENOMIC DNA]</scope>
    <source>
        <strain evidence="11 12">Run_B_J11</strain>
    </source>
</reference>
<keyword evidence="4 10" id="KW-0378">Hydrolase</keyword>
<dbReference type="GO" id="GO:0004519">
    <property type="term" value="F:endonuclease activity"/>
    <property type="evidence" value="ECO:0007669"/>
    <property type="project" value="UniProtKB-UniRule"/>
</dbReference>
<keyword evidence="5 10" id="KW-0460">Magnesium</keyword>
<dbReference type="GO" id="GO:0016787">
    <property type="term" value="F:hydrolase activity"/>
    <property type="evidence" value="ECO:0007669"/>
    <property type="project" value="UniProtKB-KW"/>
</dbReference>
<dbReference type="OrthoDB" id="9803119at2"/>
<comment type="cofactor">
    <cofactor evidence="10">
        <name>Mg(2+)</name>
        <dbReference type="ChEBI" id="CHEBI:18420"/>
    </cofactor>
    <cofactor evidence="10">
        <name>Mn(2+)</name>
        <dbReference type="ChEBI" id="CHEBI:29035"/>
    </cofactor>
</comment>
<comment type="subunit">
    <text evidence="9 10">Homodimer, forms a heterotetramer with a Cas2 homodimer.</text>
</comment>
<proteinExistence type="inferred from homology"/>
<dbReference type="PANTHER" id="PTHR34353:SF2">
    <property type="entry name" value="CRISPR-ASSOCIATED ENDONUCLEASE CAS1 1"/>
    <property type="match status" value="1"/>
</dbReference>
<evidence type="ECO:0000256" key="3">
    <source>
        <dbReference type="ARBA" id="ARBA00022759"/>
    </source>
</evidence>
<evidence type="ECO:0000256" key="7">
    <source>
        <dbReference type="ARBA" id="ARBA00023125"/>
    </source>
</evidence>
<protein>
    <recommendedName>
        <fullName evidence="10">CRISPR-associated endonuclease Cas1</fullName>
        <ecNumber evidence="10">3.1.-.-</ecNumber>
    </recommendedName>
</protein>
<dbReference type="GO" id="GO:0043571">
    <property type="term" value="P:maintenance of CRISPR repeat elements"/>
    <property type="evidence" value="ECO:0007669"/>
    <property type="project" value="UniProtKB-UniRule"/>
</dbReference>
<evidence type="ECO:0000256" key="9">
    <source>
        <dbReference type="ARBA" id="ARBA00038592"/>
    </source>
</evidence>
<feature type="binding site" evidence="10">
    <location>
        <position position="163"/>
    </location>
    <ligand>
        <name>Mn(2+)</name>
        <dbReference type="ChEBI" id="CHEBI:29035"/>
    </ligand>
</feature>
<comment type="caution">
    <text evidence="11">The sequence shown here is derived from an EMBL/GenBank/DDBJ whole genome shotgun (WGS) entry which is preliminary data.</text>
</comment>
<evidence type="ECO:0000256" key="8">
    <source>
        <dbReference type="ARBA" id="ARBA00023211"/>
    </source>
</evidence>
<dbReference type="NCBIfam" id="TIGR00287">
    <property type="entry name" value="cas1"/>
    <property type="match status" value="1"/>
</dbReference>
<evidence type="ECO:0000313" key="12">
    <source>
        <dbReference type="Proteomes" id="UP000019184"/>
    </source>
</evidence>
<accession>A0A7U7GDN8</accession>
<dbReference type="GO" id="GO:0003677">
    <property type="term" value="F:DNA binding"/>
    <property type="evidence" value="ECO:0007669"/>
    <property type="project" value="UniProtKB-KW"/>
</dbReference>
<evidence type="ECO:0000256" key="6">
    <source>
        <dbReference type="ARBA" id="ARBA00023118"/>
    </source>
</evidence>
<keyword evidence="12" id="KW-1185">Reference proteome</keyword>
<dbReference type="EMBL" id="CBTK010000261">
    <property type="protein sequence ID" value="CDH46488.1"/>
    <property type="molecule type" value="Genomic_DNA"/>
</dbReference>
<evidence type="ECO:0000256" key="2">
    <source>
        <dbReference type="ARBA" id="ARBA00022723"/>
    </source>
</evidence>
<name>A0A7U7GDN8_9GAMM</name>
<sequence length="337" mass="38685">MDLILTTFGTYLHRQGEMFVVKIKEQKQEVSSRKVRSIMITTGASLSTDAIELAIEKNIDIVFLDQVGHPFGRVWHGRPGSTIAIRREQLRLADTEKGLRLALGWLLRKLDNQVEFLREARQRRSRLSAALTEKINALIELRGSLEEVKGELDTVRGTIMGYEGRAGRTYWEAVNLLLPENFQFEARSRNPAKDEFNCLLNYSYGVLYGTVERACILAGLDPYVGFVHTDHYQKKSLVFDLIECYRVWADETVVGLFAARKVKQEMFDSLQNGLTLNKEGKTVLMGRFGEYLDETIRYRNRNIKRRDTVQLDCHRMANEWIGRIGDEDDRDAGVDSV</sequence>
<dbReference type="Pfam" id="PF01867">
    <property type="entry name" value="Cas_Cas1"/>
    <property type="match status" value="1"/>
</dbReference>
<dbReference type="Gene3D" id="3.100.10.20">
    <property type="entry name" value="CRISPR-associated endonuclease Cas1, N-terminal domain"/>
    <property type="match status" value="1"/>
</dbReference>
<dbReference type="Gene3D" id="1.20.120.920">
    <property type="entry name" value="CRISPR-associated endonuclease Cas1, C-terminal domain"/>
    <property type="match status" value="1"/>
</dbReference>
<evidence type="ECO:0000256" key="4">
    <source>
        <dbReference type="ARBA" id="ARBA00022801"/>
    </source>
</evidence>
<organism evidence="11 12">
    <name type="scientific">Candidatus Contendobacter odensis Run_B_J11</name>
    <dbReference type="NCBI Taxonomy" id="1400861"/>
    <lineage>
        <taxon>Bacteria</taxon>
        <taxon>Pseudomonadati</taxon>
        <taxon>Pseudomonadota</taxon>
        <taxon>Gammaproteobacteria</taxon>
        <taxon>Candidatus Competibacteraceae</taxon>
        <taxon>Candidatus Contendibacter</taxon>
    </lineage>
</organism>
<dbReference type="InterPro" id="IPR042206">
    <property type="entry name" value="CRISPR-assoc_Cas1_C"/>
</dbReference>
<dbReference type="InterPro" id="IPR050646">
    <property type="entry name" value="Cas1"/>
</dbReference>
<feature type="binding site" evidence="10">
    <location>
        <position position="228"/>
    </location>
    <ligand>
        <name>Mn(2+)</name>
        <dbReference type="ChEBI" id="CHEBI:29035"/>
    </ligand>
</feature>
<dbReference type="HAMAP" id="MF_01470">
    <property type="entry name" value="Cas1"/>
    <property type="match status" value="1"/>
</dbReference>
<dbReference type="CDD" id="cd09634">
    <property type="entry name" value="Cas1_I-II-III"/>
    <property type="match status" value="1"/>
</dbReference>
<keyword evidence="7 10" id="KW-0238">DNA-binding</keyword>
<dbReference type="InterPro" id="IPR042211">
    <property type="entry name" value="CRISPR-assoc_Cas1_N"/>
</dbReference>
<dbReference type="RefSeq" id="WP_034435148.1">
    <property type="nucleotide sequence ID" value="NZ_CBTK010000261.1"/>
</dbReference>
<evidence type="ECO:0000313" key="11">
    <source>
        <dbReference type="EMBL" id="CDH46488.1"/>
    </source>
</evidence>